<sequence>MALNTQTSGALGGAAQGAATGFKLSGGNPIGAAVGALAGGLLGGLTGGSDKKAKRLAGLQADLIRRTAQENQRRAELEMGQVLGYGRAAIAAGNLLETGSSRNYMNQLRSQFQQDIEWERVKAQMEEKAARMGGQITAGQIQARGLSSMIGGFQQAAVAFGPIFSSKPKGG</sequence>
<gene>
    <name evidence="1" type="ORF">CWI75_10675</name>
</gene>
<accession>A0A2N5Y1H0</accession>
<organism evidence="1 2">
    <name type="scientific">Kineobactrum sediminis</name>
    <dbReference type="NCBI Taxonomy" id="1905677"/>
    <lineage>
        <taxon>Bacteria</taxon>
        <taxon>Pseudomonadati</taxon>
        <taxon>Pseudomonadota</taxon>
        <taxon>Gammaproteobacteria</taxon>
        <taxon>Cellvibrionales</taxon>
        <taxon>Halieaceae</taxon>
        <taxon>Kineobactrum</taxon>
    </lineage>
</organism>
<dbReference type="AlphaFoldDB" id="A0A2N5Y1H0"/>
<evidence type="ECO:0008006" key="3">
    <source>
        <dbReference type="Google" id="ProtNLM"/>
    </source>
</evidence>
<protein>
    <recommendedName>
        <fullName evidence="3">Glycine zipper domain-containing protein</fullName>
    </recommendedName>
</protein>
<dbReference type="RefSeq" id="WP_101521486.1">
    <property type="nucleotide sequence ID" value="NZ_PKLZ01000008.1"/>
</dbReference>
<evidence type="ECO:0000313" key="2">
    <source>
        <dbReference type="Proteomes" id="UP000234845"/>
    </source>
</evidence>
<comment type="caution">
    <text evidence="1">The sequence shown here is derived from an EMBL/GenBank/DDBJ whole genome shotgun (WGS) entry which is preliminary data.</text>
</comment>
<evidence type="ECO:0000313" key="1">
    <source>
        <dbReference type="EMBL" id="PLW82234.1"/>
    </source>
</evidence>
<dbReference type="Proteomes" id="UP000234845">
    <property type="component" value="Unassembled WGS sequence"/>
</dbReference>
<proteinExistence type="predicted"/>
<name>A0A2N5Y1H0_9GAMM</name>
<reference evidence="2" key="1">
    <citation type="submission" date="2017-11" db="EMBL/GenBank/DDBJ databases">
        <title>The draft genome sequence of Chromatocurvus sp. F02.</title>
        <authorList>
            <person name="Du Z.-J."/>
            <person name="Chang Y.-Q."/>
        </authorList>
    </citation>
    <scope>NUCLEOTIDE SEQUENCE [LARGE SCALE GENOMIC DNA]</scope>
    <source>
        <strain evidence="2">F02</strain>
    </source>
</reference>
<dbReference type="EMBL" id="PKLZ01000008">
    <property type="protein sequence ID" value="PLW82234.1"/>
    <property type="molecule type" value="Genomic_DNA"/>
</dbReference>
<keyword evidence="2" id="KW-1185">Reference proteome</keyword>